<dbReference type="Gene3D" id="3.10.20.90">
    <property type="entry name" value="Phosphatidylinositol 3-kinase Catalytic Subunit, Chain A, domain 1"/>
    <property type="match status" value="1"/>
</dbReference>
<dbReference type="GO" id="GO:0031593">
    <property type="term" value="F:polyubiquitin modification-dependent protein binding"/>
    <property type="evidence" value="ECO:0007669"/>
    <property type="project" value="TreeGrafter"/>
</dbReference>
<dbReference type="SUPFAM" id="SSF54236">
    <property type="entry name" value="Ubiquitin-like"/>
    <property type="match status" value="1"/>
</dbReference>
<feature type="compositionally biased region" description="Pro residues" evidence="1">
    <location>
        <begin position="347"/>
        <end position="356"/>
    </location>
</feature>
<dbReference type="AlphaFoldDB" id="A0A0D1ZFB3"/>
<dbReference type="InterPro" id="IPR009060">
    <property type="entry name" value="UBA-like_sf"/>
</dbReference>
<dbReference type="CDD" id="cd16106">
    <property type="entry name" value="Ubl_Dsk2p_like"/>
    <property type="match status" value="1"/>
</dbReference>
<dbReference type="FunFam" id="1.10.8.10:FF:000024">
    <property type="entry name" value="Ubiquitin domain-containing protein DSK2"/>
    <property type="match status" value="1"/>
</dbReference>
<dbReference type="STRING" id="91928.A0A0D1ZFB3"/>
<dbReference type="InterPro" id="IPR015940">
    <property type="entry name" value="UBA"/>
</dbReference>
<feature type="domain" description="Ubiquitin-like" evidence="3">
    <location>
        <begin position="12"/>
        <end position="89"/>
    </location>
</feature>
<keyword evidence="5" id="KW-1185">Reference proteome</keyword>
<dbReference type="InterPro" id="IPR000626">
    <property type="entry name" value="Ubiquitin-like_dom"/>
</dbReference>
<dbReference type="InterPro" id="IPR015496">
    <property type="entry name" value="Ubiquilin"/>
</dbReference>
<dbReference type="InterPro" id="IPR006636">
    <property type="entry name" value="STI1_HS-bd"/>
</dbReference>
<dbReference type="HOGENOM" id="CLU_024293_0_1_1"/>
<dbReference type="EMBL" id="KN847499">
    <property type="protein sequence ID" value="KIW11702.1"/>
    <property type="molecule type" value="Genomic_DNA"/>
</dbReference>
<dbReference type="InterPro" id="IPR029071">
    <property type="entry name" value="Ubiquitin-like_domsf"/>
</dbReference>
<sequence>MADSAGAEDATVTFHVKSAGGQKYTLTVPLSMTTIELKTKLAGEEYANVPASAQRLIYSGKVLKDDDTLSQHNVKEGNTMHLVKSAASNQRQNPAAQSSGSTTSSGTPAAAGVPQNLASGTGNDPLAGLTGARYAGFAQLPNPSMFANPQSPEDFIRQLEDPNFQQMMREAMNNPQVVDMMINQNPHLRSIPGVRQILQSDYFRGMMTDPQAIRAMLQMQNGSRMDPFGRGGQEAFPAPGVTNTTENAGDQNNRQGEQQQQPQQPPNPFAAFGGGAGGLGANPFASLFNMPGLPPAYPSTNSAGATNQAGNTPNQQQQQNPFAALLNPALFGQQPGANTGTGTGTTSPPPPNPLLPNPESFEQLLQAFENARGNGGTTPNFFDLFGGGLGGAGGPASPPDNRPPEERYATQLQQLNDMGFYDFDRNIQALRRTGGSVNGAIEYLLNNP</sequence>
<name>A0A0D1ZFB3_9EURO</name>
<feature type="region of interest" description="Disordered" evidence="1">
    <location>
        <begin position="223"/>
        <end position="276"/>
    </location>
</feature>
<dbReference type="GO" id="GO:0006511">
    <property type="term" value="P:ubiquitin-dependent protein catabolic process"/>
    <property type="evidence" value="ECO:0007669"/>
    <property type="project" value="TreeGrafter"/>
</dbReference>
<reference evidence="4 5" key="1">
    <citation type="submission" date="2015-01" db="EMBL/GenBank/DDBJ databases">
        <title>The Genome Sequence of Exophiala spinifera CBS89968.</title>
        <authorList>
            <consortium name="The Broad Institute Genomics Platform"/>
            <person name="Cuomo C."/>
            <person name="de Hoog S."/>
            <person name="Gorbushina A."/>
            <person name="Stielow B."/>
            <person name="Teixiera M."/>
            <person name="Abouelleil A."/>
            <person name="Chapman S.B."/>
            <person name="Priest M."/>
            <person name="Young S.K."/>
            <person name="Wortman J."/>
            <person name="Nusbaum C."/>
            <person name="Birren B."/>
        </authorList>
    </citation>
    <scope>NUCLEOTIDE SEQUENCE [LARGE SCALE GENOMIC DNA]</scope>
    <source>
        <strain evidence="4 5">CBS 89968</strain>
    </source>
</reference>
<dbReference type="PROSITE" id="PS50030">
    <property type="entry name" value="UBA"/>
    <property type="match status" value="1"/>
</dbReference>
<dbReference type="OrthoDB" id="267397at2759"/>
<evidence type="ECO:0000313" key="5">
    <source>
        <dbReference type="Proteomes" id="UP000053328"/>
    </source>
</evidence>
<evidence type="ECO:0008006" key="6">
    <source>
        <dbReference type="Google" id="ProtNLM"/>
    </source>
</evidence>
<feature type="compositionally biased region" description="Low complexity" evidence="1">
    <location>
        <begin position="332"/>
        <end position="346"/>
    </location>
</feature>
<dbReference type="PROSITE" id="PS50053">
    <property type="entry name" value="UBIQUITIN_2"/>
    <property type="match status" value="1"/>
</dbReference>
<dbReference type="Proteomes" id="UP000053328">
    <property type="component" value="Unassembled WGS sequence"/>
</dbReference>
<dbReference type="SMART" id="SM00727">
    <property type="entry name" value="STI1"/>
    <property type="match status" value="2"/>
</dbReference>
<feature type="compositionally biased region" description="Polar residues" evidence="1">
    <location>
        <begin position="241"/>
        <end position="250"/>
    </location>
</feature>
<gene>
    <name evidence="4" type="ORF">PV08_11004</name>
</gene>
<feature type="domain" description="UBA" evidence="2">
    <location>
        <begin position="403"/>
        <end position="447"/>
    </location>
</feature>
<feature type="region of interest" description="Disordered" evidence="1">
    <location>
        <begin position="331"/>
        <end position="358"/>
    </location>
</feature>
<evidence type="ECO:0000313" key="4">
    <source>
        <dbReference type="EMBL" id="KIW11702.1"/>
    </source>
</evidence>
<dbReference type="SMART" id="SM00165">
    <property type="entry name" value="UBA"/>
    <property type="match status" value="1"/>
</dbReference>
<dbReference type="Gene3D" id="1.10.8.10">
    <property type="entry name" value="DNA helicase RuvA subunit, C-terminal domain"/>
    <property type="match status" value="1"/>
</dbReference>
<feature type="region of interest" description="Disordered" evidence="1">
    <location>
        <begin position="86"/>
        <end position="124"/>
    </location>
</feature>
<dbReference type="VEuPathDB" id="FungiDB:PV08_11004"/>
<feature type="compositionally biased region" description="Low complexity" evidence="1">
    <location>
        <begin position="251"/>
        <end position="262"/>
    </location>
</feature>
<feature type="region of interest" description="Disordered" evidence="1">
    <location>
        <begin position="385"/>
        <end position="404"/>
    </location>
</feature>
<evidence type="ECO:0000256" key="1">
    <source>
        <dbReference type="SAM" id="MobiDB-lite"/>
    </source>
</evidence>
<feature type="compositionally biased region" description="Low complexity" evidence="1">
    <location>
        <begin position="305"/>
        <end position="318"/>
    </location>
</feature>
<evidence type="ECO:0000259" key="3">
    <source>
        <dbReference type="PROSITE" id="PS50053"/>
    </source>
</evidence>
<dbReference type="SMART" id="SM00213">
    <property type="entry name" value="UBQ"/>
    <property type="match status" value="1"/>
</dbReference>
<dbReference type="Pfam" id="PF00627">
    <property type="entry name" value="UBA"/>
    <property type="match status" value="1"/>
</dbReference>
<evidence type="ECO:0000259" key="2">
    <source>
        <dbReference type="PROSITE" id="PS50030"/>
    </source>
</evidence>
<dbReference type="SUPFAM" id="SSF46934">
    <property type="entry name" value="UBA-like"/>
    <property type="match status" value="1"/>
</dbReference>
<dbReference type="Pfam" id="PF00240">
    <property type="entry name" value="ubiquitin"/>
    <property type="match status" value="1"/>
</dbReference>
<feature type="compositionally biased region" description="Low complexity" evidence="1">
    <location>
        <begin position="94"/>
        <end position="112"/>
    </location>
</feature>
<dbReference type="RefSeq" id="XP_016231918.1">
    <property type="nucleotide sequence ID" value="XM_016385316.1"/>
</dbReference>
<protein>
    <recommendedName>
        <fullName evidence="6">Ubiquitin-like domain-containing protein</fullName>
    </recommendedName>
</protein>
<feature type="compositionally biased region" description="Gly residues" evidence="1">
    <location>
        <begin position="385"/>
        <end position="394"/>
    </location>
</feature>
<dbReference type="GO" id="GO:0005829">
    <property type="term" value="C:cytosol"/>
    <property type="evidence" value="ECO:0007669"/>
    <property type="project" value="TreeGrafter"/>
</dbReference>
<proteinExistence type="predicted"/>
<dbReference type="PANTHER" id="PTHR10677">
    <property type="entry name" value="UBIQUILIN"/>
    <property type="match status" value="1"/>
</dbReference>
<accession>A0A0D1ZFB3</accession>
<organism evidence="4 5">
    <name type="scientific">Exophiala spinifera</name>
    <dbReference type="NCBI Taxonomy" id="91928"/>
    <lineage>
        <taxon>Eukaryota</taxon>
        <taxon>Fungi</taxon>
        <taxon>Dikarya</taxon>
        <taxon>Ascomycota</taxon>
        <taxon>Pezizomycotina</taxon>
        <taxon>Eurotiomycetes</taxon>
        <taxon>Chaetothyriomycetidae</taxon>
        <taxon>Chaetothyriales</taxon>
        <taxon>Herpotrichiellaceae</taxon>
        <taxon>Exophiala</taxon>
    </lineage>
</organism>
<dbReference type="CDD" id="cd14324">
    <property type="entry name" value="UBA_Dsk2p_like"/>
    <property type="match status" value="1"/>
</dbReference>
<dbReference type="PANTHER" id="PTHR10677:SF3">
    <property type="entry name" value="FI07626P-RELATED"/>
    <property type="match status" value="1"/>
</dbReference>
<feature type="region of interest" description="Disordered" evidence="1">
    <location>
        <begin position="298"/>
        <end position="318"/>
    </location>
</feature>
<dbReference type="GeneID" id="27338087"/>